<protein>
    <submittedName>
        <fullName evidence="1">N-acetylmuramoyl-L-alanine amidase AmiC</fullName>
        <ecNumber evidence="1">3.5.1.28</ecNumber>
    </submittedName>
</protein>
<accession>A0A4U9IGS5</accession>
<organism evidence="1 2">
    <name type="scientific">Leclercia adecarboxylata</name>
    <dbReference type="NCBI Taxonomy" id="83655"/>
    <lineage>
        <taxon>Bacteria</taxon>
        <taxon>Pseudomonadati</taxon>
        <taxon>Pseudomonadota</taxon>
        <taxon>Gammaproteobacteria</taxon>
        <taxon>Enterobacterales</taxon>
        <taxon>Enterobacteriaceae</taxon>
        <taxon>Leclercia</taxon>
    </lineage>
</organism>
<dbReference type="EMBL" id="LR590464">
    <property type="protein sequence ID" value="VTP77128.1"/>
    <property type="molecule type" value="Genomic_DNA"/>
</dbReference>
<dbReference type="InterPro" id="IPR006311">
    <property type="entry name" value="TAT_signal"/>
</dbReference>
<dbReference type="EC" id="3.5.1.28" evidence="1"/>
<dbReference type="Gene3D" id="2.60.40.3500">
    <property type="match status" value="1"/>
</dbReference>
<evidence type="ECO:0000313" key="2">
    <source>
        <dbReference type="Proteomes" id="UP000310719"/>
    </source>
</evidence>
<dbReference type="PROSITE" id="PS51318">
    <property type="entry name" value="TAT"/>
    <property type="match status" value="1"/>
</dbReference>
<dbReference type="AlphaFoldDB" id="A0A4U9IGS5"/>
<proteinExistence type="predicted"/>
<dbReference type="GO" id="GO:0008745">
    <property type="term" value="F:N-acetylmuramoyl-L-alanine amidase activity"/>
    <property type="evidence" value="ECO:0007669"/>
    <property type="project" value="UniProtKB-EC"/>
</dbReference>
<dbReference type="Proteomes" id="UP000310719">
    <property type="component" value="Chromosome"/>
</dbReference>
<evidence type="ECO:0000313" key="1">
    <source>
        <dbReference type="EMBL" id="VTP77128.1"/>
    </source>
</evidence>
<name>A0A4U9IGS5_9ENTR</name>
<gene>
    <name evidence="1" type="primary">amiC_3</name>
    <name evidence="1" type="ORF">NCTC13032_05928</name>
</gene>
<reference evidence="1 2" key="1">
    <citation type="submission" date="2019-05" db="EMBL/GenBank/DDBJ databases">
        <authorList>
            <consortium name="Pathogen Informatics"/>
        </authorList>
    </citation>
    <scope>NUCLEOTIDE SEQUENCE [LARGE SCALE GENOMIC DNA]</scope>
    <source>
        <strain evidence="1 2">NCTC13032</strain>
    </source>
</reference>
<sequence>MSGSSKALSRRRLLQGAGAMWLLSVSQVGLAAVSQVVAVRVWPSSTYTRVTVESNRILKYKQFALSNRRGWWWISKE</sequence>
<keyword evidence="1" id="KW-0378">Hydrolase</keyword>